<dbReference type="GO" id="GO:0006355">
    <property type="term" value="P:regulation of DNA-templated transcription"/>
    <property type="evidence" value="ECO:0007669"/>
    <property type="project" value="InterPro"/>
</dbReference>
<gene>
    <name evidence="14" type="ORF">MtrunA17_Chr7g0269641</name>
</gene>
<evidence type="ECO:0000256" key="7">
    <source>
        <dbReference type="ARBA" id="ARBA00023125"/>
    </source>
</evidence>
<reference evidence="15" key="1">
    <citation type="journal article" date="2018" name="Nat. Plants">
        <title>Whole-genome landscape of Medicago truncatula symbiotic genes.</title>
        <authorList>
            <person name="Pecrix Y."/>
            <person name="Staton S.E."/>
            <person name="Sallet E."/>
            <person name="Lelandais-Briere C."/>
            <person name="Moreau S."/>
            <person name="Carrere S."/>
            <person name="Blein T."/>
            <person name="Jardinaud M.F."/>
            <person name="Latrasse D."/>
            <person name="Zouine M."/>
            <person name="Zahm M."/>
            <person name="Kreplak J."/>
            <person name="Mayjonade B."/>
            <person name="Satge C."/>
            <person name="Perez M."/>
            <person name="Cauet S."/>
            <person name="Marande W."/>
            <person name="Chantry-Darmon C."/>
            <person name="Lopez-Roques C."/>
            <person name="Bouchez O."/>
            <person name="Berard A."/>
            <person name="Debelle F."/>
            <person name="Munos S."/>
            <person name="Bendahmane A."/>
            <person name="Berges H."/>
            <person name="Niebel A."/>
            <person name="Buitink J."/>
            <person name="Frugier F."/>
            <person name="Benhamed M."/>
            <person name="Crespi M."/>
            <person name="Gouzy J."/>
            <person name="Gamas P."/>
        </authorList>
    </citation>
    <scope>NUCLEOTIDE SEQUENCE [LARGE SCALE GENOMIC DNA]</scope>
    <source>
        <strain evidence="15">cv. Jemalong A17</strain>
    </source>
</reference>
<organism evidence="14 15">
    <name type="scientific">Medicago truncatula</name>
    <name type="common">Barrel medic</name>
    <name type="synonym">Medicago tribuloides</name>
    <dbReference type="NCBI Taxonomy" id="3880"/>
    <lineage>
        <taxon>Eukaryota</taxon>
        <taxon>Viridiplantae</taxon>
        <taxon>Streptophyta</taxon>
        <taxon>Embryophyta</taxon>
        <taxon>Tracheophyta</taxon>
        <taxon>Spermatophyta</taxon>
        <taxon>Magnoliopsida</taxon>
        <taxon>eudicotyledons</taxon>
        <taxon>Gunneridae</taxon>
        <taxon>Pentapetalae</taxon>
        <taxon>rosids</taxon>
        <taxon>fabids</taxon>
        <taxon>Fabales</taxon>
        <taxon>Fabaceae</taxon>
        <taxon>Papilionoideae</taxon>
        <taxon>50 kb inversion clade</taxon>
        <taxon>NPAAA clade</taxon>
        <taxon>Hologalegina</taxon>
        <taxon>IRL clade</taxon>
        <taxon>Trifolieae</taxon>
        <taxon>Medicago</taxon>
    </lineage>
</organism>
<dbReference type="SUPFAM" id="SSF144074">
    <property type="entry name" value="E2F-DP heterodimerization region"/>
    <property type="match status" value="1"/>
</dbReference>
<accession>A0A396HCH8</accession>
<evidence type="ECO:0000256" key="3">
    <source>
        <dbReference type="ARBA" id="ARBA00010940"/>
    </source>
</evidence>
<evidence type="ECO:0000313" key="15">
    <source>
        <dbReference type="Proteomes" id="UP000265566"/>
    </source>
</evidence>
<dbReference type="FunFam" id="1.10.10.10:FF:000187">
    <property type="entry name" value="Transcription factor-like protein DPB"/>
    <property type="match status" value="1"/>
</dbReference>
<evidence type="ECO:0000256" key="2">
    <source>
        <dbReference type="ARBA" id="ARBA00004496"/>
    </source>
</evidence>
<feature type="domain" description="E2F/DP family winged-helix DNA-binding" evidence="13">
    <location>
        <begin position="68"/>
        <end position="151"/>
    </location>
</feature>
<keyword evidence="4" id="KW-0963">Cytoplasm</keyword>
<evidence type="ECO:0000259" key="13">
    <source>
        <dbReference type="SMART" id="SM01372"/>
    </source>
</evidence>
<comment type="caution">
    <text evidence="14">The sequence shown here is derived from an EMBL/GenBank/DDBJ whole genome shotgun (WGS) entry which is preliminary data.</text>
</comment>
<dbReference type="Proteomes" id="UP000265566">
    <property type="component" value="Chromosome 7"/>
</dbReference>
<keyword evidence="9 11" id="KW-0539">Nucleus</keyword>
<dbReference type="PANTHER" id="PTHR12548">
    <property type="entry name" value="TRANSCRIPTION FACTOR DP"/>
    <property type="match status" value="1"/>
</dbReference>
<evidence type="ECO:0000313" key="14">
    <source>
        <dbReference type="EMBL" id="RHN48985.1"/>
    </source>
</evidence>
<dbReference type="Pfam" id="PF02319">
    <property type="entry name" value="WHD_E2F_TDP"/>
    <property type="match status" value="1"/>
</dbReference>
<dbReference type="PANTHER" id="PTHR12548:SF9">
    <property type="entry name" value="TRANSCRIPTION FACTOR DP"/>
    <property type="match status" value="1"/>
</dbReference>
<dbReference type="GO" id="GO:0051726">
    <property type="term" value="P:regulation of cell cycle"/>
    <property type="evidence" value="ECO:0007669"/>
    <property type="project" value="InterPro"/>
</dbReference>
<dbReference type="Gramene" id="rna43763">
    <property type="protein sequence ID" value="RHN48985.1"/>
    <property type="gene ID" value="gene43763"/>
</dbReference>
<dbReference type="SMART" id="SM01372">
    <property type="entry name" value="E2F_TDP"/>
    <property type="match status" value="1"/>
</dbReference>
<name>A0A396HCH8_MEDTR</name>
<dbReference type="SUPFAM" id="SSF46785">
    <property type="entry name" value="Winged helix' DNA-binding domain"/>
    <property type="match status" value="1"/>
</dbReference>
<keyword evidence="5 11" id="KW-0805">Transcription regulation</keyword>
<dbReference type="InterPro" id="IPR015648">
    <property type="entry name" value="Transcrpt_fac_DP"/>
</dbReference>
<dbReference type="GO" id="GO:0005737">
    <property type="term" value="C:cytoplasm"/>
    <property type="evidence" value="ECO:0007669"/>
    <property type="project" value="UniProtKB-SubCell"/>
</dbReference>
<evidence type="ECO:0000256" key="1">
    <source>
        <dbReference type="ARBA" id="ARBA00004123"/>
    </source>
</evidence>
<evidence type="ECO:0000256" key="10">
    <source>
        <dbReference type="ARBA" id="ARBA00023306"/>
    </source>
</evidence>
<dbReference type="AlphaFoldDB" id="A0A396HCH8"/>
<comment type="subcellular location">
    <subcellularLocation>
        <location evidence="2">Cytoplasm</location>
    </subcellularLocation>
    <subcellularLocation>
        <location evidence="1 11">Nucleus</location>
    </subcellularLocation>
</comment>
<comment type="similarity">
    <text evidence="3 11">Belongs to the E2F/DP family.</text>
</comment>
<dbReference type="EMBL" id="PSQE01000007">
    <property type="protein sequence ID" value="RHN48985.1"/>
    <property type="molecule type" value="Genomic_DNA"/>
</dbReference>
<dbReference type="GO" id="GO:0070176">
    <property type="term" value="C:DRM complex"/>
    <property type="evidence" value="ECO:0007669"/>
    <property type="project" value="UniProtKB-ARBA"/>
</dbReference>
<dbReference type="InterPro" id="IPR037241">
    <property type="entry name" value="E2F-DP_heterodim"/>
</dbReference>
<keyword evidence="10" id="KW-0131">Cell cycle</keyword>
<keyword evidence="6" id="KW-0175">Coiled coil</keyword>
<feature type="region of interest" description="Disordered" evidence="12">
    <location>
        <begin position="1"/>
        <end position="24"/>
    </location>
</feature>
<evidence type="ECO:0000256" key="12">
    <source>
        <dbReference type="SAM" id="MobiDB-lite"/>
    </source>
</evidence>
<dbReference type="InterPro" id="IPR003316">
    <property type="entry name" value="E2F_WHTH_DNA-bd_dom"/>
</dbReference>
<dbReference type="GO" id="GO:0003677">
    <property type="term" value="F:DNA binding"/>
    <property type="evidence" value="ECO:0007669"/>
    <property type="project" value="UniProtKB-KW"/>
</dbReference>
<keyword evidence="8 11" id="KW-0804">Transcription</keyword>
<evidence type="ECO:0000256" key="6">
    <source>
        <dbReference type="ARBA" id="ARBA00023054"/>
    </source>
</evidence>
<feature type="region of interest" description="Disordered" evidence="12">
    <location>
        <begin position="41"/>
        <end position="75"/>
    </location>
</feature>
<proteinExistence type="inferred from homology"/>
<evidence type="ECO:0000256" key="8">
    <source>
        <dbReference type="ARBA" id="ARBA00023163"/>
    </source>
</evidence>
<evidence type="ECO:0000256" key="4">
    <source>
        <dbReference type="ARBA" id="ARBA00022490"/>
    </source>
</evidence>
<protein>
    <submittedName>
        <fullName evidence="14">Putative transcription factor E2F-DP family</fullName>
    </submittedName>
</protein>
<dbReference type="Gene3D" id="1.10.10.10">
    <property type="entry name" value="Winged helix-like DNA-binding domain superfamily/Winged helix DNA-binding domain"/>
    <property type="match status" value="1"/>
</dbReference>
<evidence type="ECO:0000256" key="5">
    <source>
        <dbReference type="ARBA" id="ARBA00023015"/>
    </source>
</evidence>
<sequence length="197" mass="22320">MGTRLRKSCIDESRSSCFPSSRSEQTTQTAAALKLNHLDIHDDDDAGSQGAVVKKKKRGQQRDARKNKSRRGLPQISMKVLEKVESKGRTTFNEVADELVAELADPMNSGLSPNKQQYDEKNVRRRAYDVLNVLMAMDIISKDKKEIQWKGLPPSAIEELKIERLGIRNRIESKASYLKELEEQVSPFHSLIDLIRG</sequence>
<keyword evidence="7 11" id="KW-0238">DNA-binding</keyword>
<dbReference type="InterPro" id="IPR036390">
    <property type="entry name" value="WH_DNA-bd_sf"/>
</dbReference>
<evidence type="ECO:0000256" key="9">
    <source>
        <dbReference type="ARBA" id="ARBA00023242"/>
    </source>
</evidence>
<dbReference type="InterPro" id="IPR036388">
    <property type="entry name" value="WH-like_DNA-bd_sf"/>
</dbReference>
<evidence type="ECO:0000256" key="11">
    <source>
        <dbReference type="RuleBase" id="RU003796"/>
    </source>
</evidence>